<feature type="chain" id="PRO_5046043223" description="alpha-L-rhamnosidase" evidence="4">
    <location>
        <begin position="21"/>
        <end position="771"/>
    </location>
</feature>
<dbReference type="Pfam" id="PF17389">
    <property type="entry name" value="Bac_rhamnosid6H"/>
    <property type="match status" value="1"/>
</dbReference>
<accession>A0ABV2SZ63</accession>
<dbReference type="Pfam" id="PF17390">
    <property type="entry name" value="Bac_rhamnosid_C"/>
    <property type="match status" value="1"/>
</dbReference>
<dbReference type="EMBL" id="JBEXAC010000001">
    <property type="protein sequence ID" value="MET6996061.1"/>
    <property type="molecule type" value="Genomic_DNA"/>
</dbReference>
<dbReference type="InterPro" id="IPR012341">
    <property type="entry name" value="6hp_glycosidase-like_sf"/>
</dbReference>
<keyword evidence="3" id="KW-0378">Hydrolase</keyword>
<feature type="domain" description="Bacterial alpha-L-rhamnosidase N-terminal" evidence="5">
    <location>
        <begin position="54"/>
        <end position="198"/>
    </location>
</feature>
<evidence type="ECO:0000259" key="5">
    <source>
        <dbReference type="Pfam" id="PF08531"/>
    </source>
</evidence>
<organism evidence="8 9">
    <name type="scientific">Chitinophaga defluvii</name>
    <dbReference type="NCBI Taxonomy" id="3163343"/>
    <lineage>
        <taxon>Bacteria</taxon>
        <taxon>Pseudomonadati</taxon>
        <taxon>Bacteroidota</taxon>
        <taxon>Chitinophagia</taxon>
        <taxon>Chitinophagales</taxon>
        <taxon>Chitinophagaceae</taxon>
        <taxon>Chitinophaga</taxon>
    </lineage>
</organism>
<evidence type="ECO:0000256" key="2">
    <source>
        <dbReference type="ARBA" id="ARBA00012652"/>
    </source>
</evidence>
<dbReference type="InterPro" id="IPR035398">
    <property type="entry name" value="Bac_rhamnosid_C"/>
</dbReference>
<evidence type="ECO:0000256" key="4">
    <source>
        <dbReference type="SAM" id="SignalP"/>
    </source>
</evidence>
<dbReference type="InterPro" id="IPR016007">
    <property type="entry name" value="Alpha_rhamnosid"/>
</dbReference>
<dbReference type="PANTHER" id="PTHR33307">
    <property type="entry name" value="ALPHA-RHAMNOSIDASE (EUROFUNG)"/>
    <property type="match status" value="1"/>
</dbReference>
<gene>
    <name evidence="8" type="ORF">ABR189_01715</name>
</gene>
<dbReference type="InterPro" id="IPR008979">
    <property type="entry name" value="Galactose-bd-like_sf"/>
</dbReference>
<comment type="catalytic activity">
    <reaction evidence="1">
        <text>Hydrolysis of terminal non-reducing alpha-L-rhamnose residues in alpha-L-rhamnosides.</text>
        <dbReference type="EC" id="3.2.1.40"/>
    </reaction>
</comment>
<dbReference type="EC" id="3.2.1.40" evidence="2"/>
<dbReference type="PANTHER" id="PTHR33307:SF6">
    <property type="entry name" value="ALPHA-RHAMNOSIDASE (EUROFUNG)-RELATED"/>
    <property type="match status" value="1"/>
</dbReference>
<evidence type="ECO:0000259" key="6">
    <source>
        <dbReference type="Pfam" id="PF17389"/>
    </source>
</evidence>
<dbReference type="Gene3D" id="1.50.10.10">
    <property type="match status" value="1"/>
</dbReference>
<protein>
    <recommendedName>
        <fullName evidence="2">alpha-L-rhamnosidase</fullName>
        <ecNumber evidence="2">3.2.1.40</ecNumber>
    </recommendedName>
</protein>
<dbReference type="SUPFAM" id="SSF48208">
    <property type="entry name" value="Six-hairpin glycosidases"/>
    <property type="match status" value="1"/>
</dbReference>
<dbReference type="Pfam" id="PF08531">
    <property type="entry name" value="Bac_rhamnosid_N"/>
    <property type="match status" value="1"/>
</dbReference>
<dbReference type="RefSeq" id="WP_354658709.1">
    <property type="nucleotide sequence ID" value="NZ_JBEXAC010000001.1"/>
</dbReference>
<evidence type="ECO:0000259" key="7">
    <source>
        <dbReference type="Pfam" id="PF17390"/>
    </source>
</evidence>
<keyword evidence="9" id="KW-1185">Reference proteome</keyword>
<proteinExistence type="predicted"/>
<dbReference type="Proteomes" id="UP001549749">
    <property type="component" value="Unassembled WGS sequence"/>
</dbReference>
<dbReference type="Gene3D" id="2.60.120.260">
    <property type="entry name" value="Galactose-binding domain-like"/>
    <property type="match status" value="1"/>
</dbReference>
<dbReference type="InterPro" id="IPR035396">
    <property type="entry name" value="Bac_rhamnosid6H"/>
</dbReference>
<evidence type="ECO:0000256" key="3">
    <source>
        <dbReference type="ARBA" id="ARBA00022801"/>
    </source>
</evidence>
<feature type="domain" description="Alpha-L-rhamnosidase C-terminal" evidence="7">
    <location>
        <begin position="657"/>
        <end position="722"/>
    </location>
</feature>
<feature type="domain" description="Alpha-L-rhamnosidase six-hairpin glycosidase" evidence="6">
    <location>
        <begin position="331"/>
        <end position="646"/>
    </location>
</feature>
<dbReference type="InterPro" id="IPR008928">
    <property type="entry name" value="6-hairpin_glycosidase_sf"/>
</dbReference>
<name>A0ABV2SZ63_9BACT</name>
<reference evidence="8 9" key="1">
    <citation type="submission" date="2024-06" db="EMBL/GenBank/DDBJ databases">
        <title>Chitinophaga defluvii sp. nov., isolated from municipal sewage.</title>
        <authorList>
            <person name="Zhang L."/>
        </authorList>
    </citation>
    <scope>NUCLEOTIDE SEQUENCE [LARGE SCALE GENOMIC DNA]</scope>
    <source>
        <strain evidence="8 9">H8</strain>
    </source>
</reference>
<dbReference type="SUPFAM" id="SSF49785">
    <property type="entry name" value="Galactose-binding domain-like"/>
    <property type="match status" value="1"/>
</dbReference>
<dbReference type="InterPro" id="IPR013737">
    <property type="entry name" value="Bac_rhamnosid_N"/>
</dbReference>
<evidence type="ECO:0000313" key="9">
    <source>
        <dbReference type="Proteomes" id="UP001549749"/>
    </source>
</evidence>
<evidence type="ECO:0000313" key="8">
    <source>
        <dbReference type="EMBL" id="MET6996061.1"/>
    </source>
</evidence>
<dbReference type="Gene3D" id="2.60.420.10">
    <property type="entry name" value="Maltose phosphorylase, domain 3"/>
    <property type="match status" value="1"/>
</dbReference>
<comment type="caution">
    <text evidence="8">The sequence shown here is derived from an EMBL/GenBank/DDBJ whole genome shotgun (WGS) entry which is preliminary data.</text>
</comment>
<sequence length="771" mass="86512">MSRIVMLVLAIVLGTSEVHAQEWKGKWIATMENQSATNTWLAYRKQVNVGQVPAHAMARIAADSKYWLWINGKLVVFEGGLKRGPNPMDTYYDEVDIAAYLKTGNNTIAVLVWYFGKDGFSHKSSGRAGLLFDCDVNGTEIVSDKTWKCAIQPAYQTAGAPLPNFRLSESSILYDARKALLQWQENNYDDKWMLEAMELGKAGAYPWNKLHLRPIPMWKDHGLTSYVNPRQFPVVSTGDTIVCELPYNAQVTPYLEVEATAGQRIMMATDNYLFYCPEISVRAEYITRDGLQQFECPGWMNGHKVYYFIPKGIKVVGLKYRETGYDAAFEGSFTSSEPFLNKLWEKARRTLYINMRDTYMDCPERERAQWTGDAVNESGQAFYALSPSSHALSKKWLFELVSWQREDSSLYAPVPAGNWNGELPGQVAASVGYYGLWNYYLHTGDKATVAALYSGVKRYLDSWVPDGRGTMKFRTGDWTWGDWGEERDMLLLFNLWYYLAVKGMHHMALTLGNTADAAKYATWMEEFTTSFNQQFWTGSAYRDPAYKGQTDDRAQALAVVAGVAGKEKYPSLLKVFQTAEHASPYMEKYVFEAMFRMGYVKEALARHEKRFTGMVNYPGFTTLFEGWGIGKEGFGGGTVNHAWSGGGLTILSQYLCGIAPLIPAYKEFQVMPQPGPVKSAAATIASVAGKISSAFVNLPDKFTLTIAAPDNTTAVVGIPDRGWRKILLGNKVVWEKGSFKKQATVAGVNNDNKDHICFKVPAGEWSFTALK</sequence>
<keyword evidence="4" id="KW-0732">Signal</keyword>
<feature type="signal peptide" evidence="4">
    <location>
        <begin position="1"/>
        <end position="20"/>
    </location>
</feature>
<evidence type="ECO:0000256" key="1">
    <source>
        <dbReference type="ARBA" id="ARBA00001445"/>
    </source>
</evidence>